<comment type="caution">
    <text evidence="1">The sequence shown here is derived from an EMBL/GenBank/DDBJ whole genome shotgun (WGS) entry which is preliminary data.</text>
</comment>
<evidence type="ECO:0000313" key="1">
    <source>
        <dbReference type="EMBL" id="GGJ79512.1"/>
    </source>
</evidence>
<evidence type="ECO:0000313" key="2">
    <source>
        <dbReference type="Proteomes" id="UP000635726"/>
    </source>
</evidence>
<dbReference type="Proteomes" id="UP000635726">
    <property type="component" value="Unassembled WGS sequence"/>
</dbReference>
<dbReference type="AlphaFoldDB" id="A0A917PHV9"/>
<sequence>MNRSEPDLLKGALAGAAAGLAAAYLKSKAEPPLQEITEGIWPPTPAQKKLVGADPTGHLDNMPPAVMIEAAAEQFADTHLDRERKLAYQQVVHYALGAVLGAAYGAAAERAPVVTRGLGVPAGAVMYALTHGSAVPATGFQRWPWQLPRAAVAWESGSHLVFGAGLEVLRRPLRRLLK</sequence>
<name>A0A917PHV9_9DEIO</name>
<keyword evidence="2" id="KW-1185">Reference proteome</keyword>
<protein>
    <recommendedName>
        <fullName evidence="3">DUF1440 domain-containing protein</fullName>
    </recommendedName>
</protein>
<proteinExistence type="predicted"/>
<organism evidence="1 2">
    <name type="scientific">Deinococcus aquiradiocola</name>
    <dbReference type="NCBI Taxonomy" id="393059"/>
    <lineage>
        <taxon>Bacteria</taxon>
        <taxon>Thermotogati</taxon>
        <taxon>Deinococcota</taxon>
        <taxon>Deinococci</taxon>
        <taxon>Deinococcales</taxon>
        <taxon>Deinococcaceae</taxon>
        <taxon>Deinococcus</taxon>
    </lineage>
</organism>
<evidence type="ECO:0008006" key="3">
    <source>
        <dbReference type="Google" id="ProtNLM"/>
    </source>
</evidence>
<dbReference type="InterPro" id="IPR009898">
    <property type="entry name" value="DUF1440"/>
</dbReference>
<gene>
    <name evidence="1" type="ORF">GCM10008939_24200</name>
</gene>
<accession>A0A917PHV9</accession>
<dbReference type="RefSeq" id="WP_188963542.1">
    <property type="nucleotide sequence ID" value="NZ_BMOE01000008.1"/>
</dbReference>
<dbReference type="Pfam" id="PF07274">
    <property type="entry name" value="DUF1440"/>
    <property type="match status" value="1"/>
</dbReference>
<dbReference type="EMBL" id="BMOE01000008">
    <property type="protein sequence ID" value="GGJ79512.1"/>
    <property type="molecule type" value="Genomic_DNA"/>
</dbReference>
<reference evidence="1" key="2">
    <citation type="submission" date="2020-09" db="EMBL/GenBank/DDBJ databases">
        <authorList>
            <person name="Sun Q."/>
            <person name="Ohkuma M."/>
        </authorList>
    </citation>
    <scope>NUCLEOTIDE SEQUENCE</scope>
    <source>
        <strain evidence="1">JCM 14371</strain>
    </source>
</reference>
<reference evidence="1" key="1">
    <citation type="journal article" date="2014" name="Int. J. Syst. Evol. Microbiol.">
        <title>Complete genome sequence of Corynebacterium casei LMG S-19264T (=DSM 44701T), isolated from a smear-ripened cheese.</title>
        <authorList>
            <consortium name="US DOE Joint Genome Institute (JGI-PGF)"/>
            <person name="Walter F."/>
            <person name="Albersmeier A."/>
            <person name="Kalinowski J."/>
            <person name="Ruckert C."/>
        </authorList>
    </citation>
    <scope>NUCLEOTIDE SEQUENCE</scope>
    <source>
        <strain evidence="1">JCM 14371</strain>
    </source>
</reference>